<evidence type="ECO:0000313" key="2">
    <source>
        <dbReference type="EMBL" id="KAK1599639.1"/>
    </source>
</evidence>
<protein>
    <submittedName>
        <fullName evidence="2">Uncharacterized protein</fullName>
    </submittedName>
</protein>
<feature type="region of interest" description="Disordered" evidence="1">
    <location>
        <begin position="38"/>
        <end position="69"/>
    </location>
</feature>
<feature type="region of interest" description="Disordered" evidence="1">
    <location>
        <begin position="81"/>
        <end position="113"/>
    </location>
</feature>
<dbReference type="RefSeq" id="XP_060420228.1">
    <property type="nucleotide sequence ID" value="XM_060551011.1"/>
</dbReference>
<evidence type="ECO:0000256" key="1">
    <source>
        <dbReference type="SAM" id="MobiDB-lite"/>
    </source>
</evidence>
<reference evidence="2" key="1">
    <citation type="submission" date="2021-06" db="EMBL/GenBank/DDBJ databases">
        <title>Comparative genomics, transcriptomics and evolutionary studies reveal genomic signatures of adaptation to plant cell wall in hemibiotrophic fungi.</title>
        <authorList>
            <consortium name="DOE Joint Genome Institute"/>
            <person name="Baroncelli R."/>
            <person name="Diaz J.F."/>
            <person name="Benocci T."/>
            <person name="Peng M."/>
            <person name="Battaglia E."/>
            <person name="Haridas S."/>
            <person name="Andreopoulos W."/>
            <person name="Labutti K."/>
            <person name="Pangilinan J."/>
            <person name="Floch G.L."/>
            <person name="Makela M.R."/>
            <person name="Henrissat B."/>
            <person name="Grigoriev I.V."/>
            <person name="Crouch J.A."/>
            <person name="De Vries R.P."/>
            <person name="Sukno S.A."/>
            <person name="Thon M.R."/>
        </authorList>
    </citation>
    <scope>NUCLEOTIDE SEQUENCE</scope>
    <source>
        <strain evidence="2">CBS 125086</strain>
    </source>
</reference>
<organism evidence="2 3">
    <name type="scientific">Colletotrichum navitas</name>
    <dbReference type="NCBI Taxonomy" id="681940"/>
    <lineage>
        <taxon>Eukaryota</taxon>
        <taxon>Fungi</taxon>
        <taxon>Dikarya</taxon>
        <taxon>Ascomycota</taxon>
        <taxon>Pezizomycotina</taxon>
        <taxon>Sordariomycetes</taxon>
        <taxon>Hypocreomycetidae</taxon>
        <taxon>Glomerellales</taxon>
        <taxon>Glomerellaceae</taxon>
        <taxon>Colletotrichum</taxon>
        <taxon>Colletotrichum graminicola species complex</taxon>
    </lineage>
</organism>
<accession>A0AAD8QEI2</accession>
<name>A0AAD8QEI2_9PEZI</name>
<comment type="caution">
    <text evidence="2">The sequence shown here is derived from an EMBL/GenBank/DDBJ whole genome shotgun (WGS) entry which is preliminary data.</text>
</comment>
<feature type="compositionally biased region" description="Polar residues" evidence="1">
    <location>
        <begin position="104"/>
        <end position="113"/>
    </location>
</feature>
<sequence length="113" mass="12449">MLRYCVISISTTAVYATSSQPSLQRTLLGLPLSHGTIAPSVHHATNNQNRPHDKIPNPQTSRESPASPLFPLLCISLPRRRREKAATETKTTTQRQCDDACSWQCPTPSSPLI</sequence>
<dbReference type="EMBL" id="JAHLJV010000002">
    <property type="protein sequence ID" value="KAK1599639.1"/>
    <property type="molecule type" value="Genomic_DNA"/>
</dbReference>
<dbReference type="GeneID" id="85435251"/>
<gene>
    <name evidence="2" type="ORF">LY79DRAFT_146217</name>
</gene>
<proteinExistence type="predicted"/>
<evidence type="ECO:0000313" key="3">
    <source>
        <dbReference type="Proteomes" id="UP001230504"/>
    </source>
</evidence>
<dbReference type="AlphaFoldDB" id="A0AAD8QEI2"/>
<keyword evidence="3" id="KW-1185">Reference proteome</keyword>
<dbReference type="Proteomes" id="UP001230504">
    <property type="component" value="Unassembled WGS sequence"/>
</dbReference>